<protein>
    <submittedName>
        <fullName evidence="1">Uncharacterized protein</fullName>
    </submittedName>
</protein>
<reference evidence="1 2" key="1">
    <citation type="submission" date="2021-03" db="EMBL/GenBank/DDBJ databases">
        <title>Assistant Professor.</title>
        <authorList>
            <person name="Huq M.A."/>
        </authorList>
    </citation>
    <scope>NUCLEOTIDE SEQUENCE [LARGE SCALE GENOMIC DNA]</scope>
    <source>
        <strain evidence="1 2">MAH-29</strain>
    </source>
</reference>
<gene>
    <name evidence="1" type="ORF">J7I42_34375</name>
</gene>
<accession>A0ABS3Z5L0</accession>
<name>A0ABS3Z5L0_9BACT</name>
<evidence type="ECO:0000313" key="2">
    <source>
        <dbReference type="Proteomes" id="UP000677244"/>
    </source>
</evidence>
<keyword evidence="2" id="KW-1185">Reference proteome</keyword>
<organism evidence="1 2">
    <name type="scientific">Niastella soli</name>
    <dbReference type="NCBI Taxonomy" id="2821487"/>
    <lineage>
        <taxon>Bacteria</taxon>
        <taxon>Pseudomonadati</taxon>
        <taxon>Bacteroidota</taxon>
        <taxon>Chitinophagia</taxon>
        <taxon>Chitinophagales</taxon>
        <taxon>Chitinophagaceae</taxon>
        <taxon>Niastella</taxon>
    </lineage>
</organism>
<dbReference type="RefSeq" id="WP_209144983.1">
    <property type="nucleotide sequence ID" value="NZ_JAGHKO010000024.1"/>
</dbReference>
<dbReference type="EMBL" id="JAGHKO010000024">
    <property type="protein sequence ID" value="MBO9205427.1"/>
    <property type="molecule type" value="Genomic_DNA"/>
</dbReference>
<evidence type="ECO:0000313" key="1">
    <source>
        <dbReference type="EMBL" id="MBO9205427.1"/>
    </source>
</evidence>
<sequence>MQLKYVKRFSGDIWNVTNKNHTSLGLWRSNETTFTVTQDGEYSSLLTGGIYSIVDNRYKKIFRQLPDQVTIQKIKIVDRQFQTRVTNYIELIIKNKIDIHSIHTENYNGPKVWHYNGHIFVSGELKDKLIKVGGDKLEFNQGFSRFG</sequence>
<comment type="caution">
    <text evidence="1">The sequence shown here is derived from an EMBL/GenBank/DDBJ whole genome shotgun (WGS) entry which is preliminary data.</text>
</comment>
<proteinExistence type="predicted"/>
<dbReference type="Proteomes" id="UP000677244">
    <property type="component" value="Unassembled WGS sequence"/>
</dbReference>